<evidence type="ECO:0000256" key="1">
    <source>
        <dbReference type="SAM" id="MobiDB-lite"/>
    </source>
</evidence>
<feature type="region of interest" description="Disordered" evidence="1">
    <location>
        <begin position="93"/>
        <end position="134"/>
    </location>
</feature>
<dbReference type="OrthoDB" id="8931436at2759"/>
<feature type="chain" id="PRO_5021477398" evidence="2">
    <location>
        <begin position="21"/>
        <end position="134"/>
    </location>
</feature>
<evidence type="ECO:0000313" key="3">
    <source>
        <dbReference type="EMBL" id="TNN36898.1"/>
    </source>
</evidence>
<protein>
    <submittedName>
        <fullName evidence="3">Gamma-aminobutyric acid receptor subunit rho-2</fullName>
    </submittedName>
</protein>
<keyword evidence="4" id="KW-1185">Reference proteome</keyword>
<keyword evidence="3" id="KW-0675">Receptor</keyword>
<comment type="caution">
    <text evidence="3">The sequence shown here is derived from an EMBL/GenBank/DDBJ whole genome shotgun (WGS) entry which is preliminary data.</text>
</comment>
<feature type="compositionally biased region" description="Polar residues" evidence="1">
    <location>
        <begin position="110"/>
        <end position="134"/>
    </location>
</feature>
<accession>A0A4Z2F6Z1</accession>
<evidence type="ECO:0000313" key="4">
    <source>
        <dbReference type="Proteomes" id="UP000314294"/>
    </source>
</evidence>
<evidence type="ECO:0000256" key="2">
    <source>
        <dbReference type="SAM" id="SignalP"/>
    </source>
</evidence>
<dbReference type="Proteomes" id="UP000314294">
    <property type="component" value="Unassembled WGS sequence"/>
</dbReference>
<organism evidence="3 4">
    <name type="scientific">Liparis tanakae</name>
    <name type="common">Tanaka's snailfish</name>
    <dbReference type="NCBI Taxonomy" id="230148"/>
    <lineage>
        <taxon>Eukaryota</taxon>
        <taxon>Metazoa</taxon>
        <taxon>Chordata</taxon>
        <taxon>Craniata</taxon>
        <taxon>Vertebrata</taxon>
        <taxon>Euteleostomi</taxon>
        <taxon>Actinopterygii</taxon>
        <taxon>Neopterygii</taxon>
        <taxon>Teleostei</taxon>
        <taxon>Neoteleostei</taxon>
        <taxon>Acanthomorphata</taxon>
        <taxon>Eupercaria</taxon>
        <taxon>Perciformes</taxon>
        <taxon>Cottioidei</taxon>
        <taxon>Cottales</taxon>
        <taxon>Liparidae</taxon>
        <taxon>Liparis</taxon>
    </lineage>
</organism>
<feature type="region of interest" description="Disordered" evidence="1">
    <location>
        <begin position="28"/>
        <end position="55"/>
    </location>
</feature>
<keyword evidence="2" id="KW-0732">Signal</keyword>
<feature type="signal peptide" evidence="2">
    <location>
        <begin position="1"/>
        <end position="20"/>
    </location>
</feature>
<dbReference type="EMBL" id="SRLO01001556">
    <property type="protein sequence ID" value="TNN36898.1"/>
    <property type="molecule type" value="Genomic_DNA"/>
</dbReference>
<reference evidence="3 4" key="1">
    <citation type="submission" date="2019-03" db="EMBL/GenBank/DDBJ databases">
        <title>First draft genome of Liparis tanakae, snailfish: a comprehensive survey of snailfish specific genes.</title>
        <authorList>
            <person name="Kim W."/>
            <person name="Song I."/>
            <person name="Jeong J.-H."/>
            <person name="Kim D."/>
            <person name="Kim S."/>
            <person name="Ryu S."/>
            <person name="Song J.Y."/>
            <person name="Lee S.K."/>
        </authorList>
    </citation>
    <scope>NUCLEOTIDE SEQUENCE [LARGE SCALE GENOMIC DNA]</scope>
    <source>
        <tissue evidence="3">Muscle</tissue>
    </source>
</reference>
<proteinExistence type="predicted"/>
<gene>
    <name evidence="3" type="primary">GABRR2_1</name>
    <name evidence="3" type="ORF">EYF80_052930</name>
</gene>
<sequence>MPAYARFLFVLLCVVLLGECRRHRTRRKRWSGPTETHKPGNPLTKKAADGTKSKKVKTSHLLRIDDHDFTMRPAFAGGAVEIEVFKTAAVTPPTALCRPRRGVNGDATLSGESGSISRPTSSLPSGSQTQREQE</sequence>
<dbReference type="AlphaFoldDB" id="A0A4Z2F6Z1"/>
<name>A0A4Z2F6Z1_9TELE</name>